<dbReference type="GO" id="GO:0005737">
    <property type="term" value="C:cytoplasm"/>
    <property type="evidence" value="ECO:0007669"/>
    <property type="project" value="UniProtKB-SubCell"/>
</dbReference>
<evidence type="ECO:0000256" key="3">
    <source>
        <dbReference type="ARBA" id="ARBA00022490"/>
    </source>
</evidence>
<dbReference type="InterPro" id="IPR053879">
    <property type="entry name" value="HYDIN_VesB_CFA65-like_Ig"/>
</dbReference>
<evidence type="ECO:0000313" key="9">
    <source>
        <dbReference type="Proteomes" id="UP001153636"/>
    </source>
</evidence>
<evidence type="ECO:0000259" key="7">
    <source>
        <dbReference type="Pfam" id="PF24529"/>
    </source>
</evidence>
<reference evidence="8" key="1">
    <citation type="submission" date="2022-01" db="EMBL/GenBank/DDBJ databases">
        <authorList>
            <person name="King R."/>
        </authorList>
    </citation>
    <scope>NUCLEOTIDE SEQUENCE</scope>
</reference>
<feature type="domain" description="HYDIN/VesB/CFA65-like Ig-like" evidence="6">
    <location>
        <begin position="143"/>
        <end position="225"/>
    </location>
</feature>
<evidence type="ECO:0000256" key="5">
    <source>
        <dbReference type="ARBA" id="ARBA00023273"/>
    </source>
</evidence>
<dbReference type="InterPro" id="IPR056343">
    <property type="entry name" value="CFAP47_dom"/>
</dbReference>
<evidence type="ECO:0000256" key="4">
    <source>
        <dbReference type="ARBA" id="ARBA00023069"/>
    </source>
</evidence>
<organism evidence="8 9">
    <name type="scientific">Psylliodes chrysocephalus</name>
    <dbReference type="NCBI Taxonomy" id="3402493"/>
    <lineage>
        <taxon>Eukaryota</taxon>
        <taxon>Metazoa</taxon>
        <taxon>Ecdysozoa</taxon>
        <taxon>Arthropoda</taxon>
        <taxon>Hexapoda</taxon>
        <taxon>Insecta</taxon>
        <taxon>Pterygota</taxon>
        <taxon>Neoptera</taxon>
        <taxon>Endopterygota</taxon>
        <taxon>Coleoptera</taxon>
        <taxon>Polyphaga</taxon>
        <taxon>Cucujiformia</taxon>
        <taxon>Chrysomeloidea</taxon>
        <taxon>Chrysomelidae</taxon>
        <taxon>Galerucinae</taxon>
        <taxon>Alticini</taxon>
        <taxon>Psylliodes</taxon>
    </lineage>
</organism>
<accession>A0A9P0GB42</accession>
<dbReference type="Pfam" id="PF24529">
    <property type="entry name" value="CFAP47"/>
    <property type="match status" value="1"/>
</dbReference>
<dbReference type="EMBL" id="OV651815">
    <property type="protein sequence ID" value="CAH1109024.1"/>
    <property type="molecule type" value="Genomic_DNA"/>
</dbReference>
<keyword evidence="4" id="KW-0969">Cilium</keyword>
<dbReference type="SUPFAM" id="SSF47576">
    <property type="entry name" value="Calponin-homology domain, CH-domain"/>
    <property type="match status" value="1"/>
</dbReference>
<dbReference type="Proteomes" id="UP001153636">
    <property type="component" value="Chromosome 3"/>
</dbReference>
<dbReference type="InterPro" id="IPR013783">
    <property type="entry name" value="Ig-like_fold"/>
</dbReference>
<sequence>MSSEAEVPPNPLIMMMSSLTAVEPKPENTDNDFIEVNKVRIIPSSLWFIGAYDGKKFKEKFRIINVGERPAFIRIFPTTSTAFKLKPLPKGVKLSTGMSIIKYVKFTFNSAVAVPQALIYIYINEQPVYYPIEVQIGVSHVKITPRMLHFGDIDIGTSSEQLSMFLENLGQKTAQFTIDLGRNDLELIVDPMRGIIQPGHKTEVKVEILGSRQGKFIKEFWVKTEPLQRIWISGTFIQPKLKIEHPVTNNFDHIVIDFPKTYYNAQNSRIVVIKNESSTNSMFCTVAEYKKNEDIKLDHARELNENLKFFCLNPVEGRLLKSHKAAVTVTFAPYRVKTFPQKFCIIFIKIMKINYRDGVVKGKDIEVKTFSSGTEADQYQITDNTKSTDSLYDLDWKIEDSYIRICLYGEVEEVNVKVTPSTIDRNNLRVSEESKLNFNIKNNSQHLPITFKYDKIACFKMEPAEATLKPQLSTDVLVTLKPHSMGQYFRKLNLVLYFTNRDGVVFKVGNAYLRVSYTVHYDETKPSRMTEPKYVMGISSPYLNDVGHLVNDVKYNTADITKLPVHAFVNKSKMKDVLHETCSELIAFPNDRPQWFHPWRSETKCTTIFTKLPRYNGPFDYTMTYTLPEWEFKRRNTQKYIDYMENGVLKHREQNETKIRNSCYPTSESKVLLTNEKFPSCLSVFSKTDQWPKLVPLTPGELMDIEITPRYVILGKIAPDIVCNDFFEIKNNNIFPITIAIIALSNCVIVKGKKRLKIEGNKSAKLYFECYSYGLGKYYVPVYIIINDYHIFDATVFAEVVPTTVKCKLKEVMINAKDNVGYLELFNPVNCAIDFAWEVQEKNYDIMPKSGKIESRKSLYCKIVFTPKIESVFRTEIYLLSQSGAKQIVKVSNEQVKTAVKFSAQAIEIKNIPLNITVSRQLVIRNESEQAIVLYVKNPDPIKQINISPVEGFVEGKCDIFFKITVHFKTIKTFSCTFEFVLLDGREHTINVYGNVSYPNLILEPEFMHIPKIITSAYQRRIFRINNNCWSTTTVKFLLENYPDLSVTDINRKKIETEITLAPKDYVELYLEFQPKEPTAYTFYLPYIINNFLGPPLLNNPNSFKIGTYLEPPSTEISRQMPTLRITCAAGAPWFKFSEFDLKFTDKKPENKFQVTNISAIAHQIKFITEGLESCFEVSVLSNNGKYTILEKLIKVSLEPQEKVILGFIFNAEDYGNYESDVPFYVKRYFENCPFNYIRLYGCKYKPTIEAKNRMIMIQTIPVNKMFTKSANISLIYHKNDCVVSLENNHEFIRAELKELKEKETMEVIVTFHPMRECNVVSELLITCTCNATCTIYVTAACDNCSLLSYRHKMKCWKDSRSSDCQDAEVYLRKLDKLNEILENYIFSEGFFLTYYFRIPATISRYPYTMYTVKTESKAHKVRKEKIVHLPIVTLFKNLTSANVVHHIIDGVNAASLDERQGTSYDYGIYKNVLRYLESYHVFVKNLNPELLLNYDRYIVFKTMLVDEENMSGDEILSEADFNFLSRQCWLDLLLKMFKLFHYDRLLKNEPPLTGKLEVDDIYSGEFGAYYSSQIESFPSDTNECEAKLMLWVEFHYKEQKGKLWPDKDLPDRKIRDLSKDVRDSLPIATLMAAYCPYLCNIFRDIYFEESDITGHCPLHHNACLISEAWNRLDLSFKISTNSIFEPTNTEMLFLLSYLYVVIPNYYPLETTTIKSHLGKTSSAKVILKNSGPVAISYYPKLFLNDTESFHIDSNHILIPTKGEKAVLVSYTAKQIIKEQAVLVFSGESGGEKFSKGMAINLIGIPDILYYTQEFKVKVELYETVSKTINVISPYAQSYHANTYFYLFQEGKPPLTMNDFVSVNALPGLPRQLELDGVCAFNDEGMHKLTIKMCFVALGDWIYYIYFLNKEVGIFSMKIMIRAELTQDIHETLPVKIHTNFDPSARCKCKPHAKNLLCPRILYADIPFQNKYLLEGLRNMIKIYAKPDEIEFWNTHLVFSKGFHIFRAYLENTYHDDLVPFSKVLYPTVSFNTSRVSNRFSVEPTIHFEDTTSQGTYRLLIHWDSSETPDQENLYLLAQHGLEPRNYRLKFWSRETILKAKVRASTSRPKGRLSRHSRT</sequence>
<evidence type="ECO:0000256" key="2">
    <source>
        <dbReference type="ARBA" id="ARBA00004496"/>
    </source>
</evidence>
<dbReference type="PANTHER" id="PTHR45912:SF3">
    <property type="entry name" value="CILIA- AND FLAGELLA-ASSOCIATED PROTEIN 47"/>
    <property type="match status" value="1"/>
</dbReference>
<dbReference type="Gene3D" id="2.60.40.10">
    <property type="entry name" value="Immunoglobulins"/>
    <property type="match status" value="4"/>
</dbReference>
<keyword evidence="3" id="KW-0963">Cytoplasm</keyword>
<dbReference type="GO" id="GO:0060271">
    <property type="term" value="P:cilium assembly"/>
    <property type="evidence" value="ECO:0007669"/>
    <property type="project" value="TreeGrafter"/>
</dbReference>
<dbReference type="Pfam" id="PF22544">
    <property type="entry name" value="HYDIN_VesB_CFA65-like_Ig"/>
    <property type="match status" value="1"/>
</dbReference>
<dbReference type="InterPro" id="IPR036872">
    <property type="entry name" value="CH_dom_sf"/>
</dbReference>
<evidence type="ECO:0000256" key="1">
    <source>
        <dbReference type="ARBA" id="ARBA00004138"/>
    </source>
</evidence>
<gene>
    <name evidence="8" type="ORF">PSYICH_LOCUS9191</name>
</gene>
<evidence type="ECO:0000259" key="6">
    <source>
        <dbReference type="Pfam" id="PF22544"/>
    </source>
</evidence>
<feature type="domain" description="Cilia- and flagella-associated protein 47" evidence="7">
    <location>
        <begin position="1446"/>
        <end position="1545"/>
    </location>
</feature>
<keyword evidence="9" id="KW-1185">Reference proteome</keyword>
<dbReference type="GO" id="GO:0005929">
    <property type="term" value="C:cilium"/>
    <property type="evidence" value="ECO:0007669"/>
    <property type="project" value="UniProtKB-SubCell"/>
</dbReference>
<dbReference type="OrthoDB" id="6147874at2759"/>
<name>A0A9P0GB42_9CUCU</name>
<keyword evidence="5" id="KW-0966">Cell projection</keyword>
<comment type="subcellular location">
    <subcellularLocation>
        <location evidence="1">Cell projection</location>
        <location evidence="1">Cilium</location>
    </subcellularLocation>
    <subcellularLocation>
        <location evidence="2">Cytoplasm</location>
    </subcellularLocation>
</comment>
<proteinExistence type="predicted"/>
<protein>
    <submittedName>
        <fullName evidence="8">Uncharacterized protein</fullName>
    </submittedName>
</protein>
<evidence type="ECO:0000313" key="8">
    <source>
        <dbReference type="EMBL" id="CAH1109024.1"/>
    </source>
</evidence>
<dbReference type="PANTHER" id="PTHR45912">
    <property type="entry name" value="CILIA- AND FLAGELLA-ASSOCIATED PROTEIN 47"/>
    <property type="match status" value="1"/>
</dbReference>